<feature type="repeat" description="ANK" evidence="1">
    <location>
        <begin position="71"/>
        <end position="103"/>
    </location>
</feature>
<dbReference type="EMBL" id="HACM01006404">
    <property type="protein sequence ID" value="CRZ06846.1"/>
    <property type="molecule type" value="Transcribed_RNA"/>
</dbReference>
<organism evidence="2">
    <name type="scientific">Spongospora subterranea</name>
    <dbReference type="NCBI Taxonomy" id="70186"/>
    <lineage>
        <taxon>Eukaryota</taxon>
        <taxon>Sar</taxon>
        <taxon>Rhizaria</taxon>
        <taxon>Endomyxa</taxon>
        <taxon>Phytomyxea</taxon>
        <taxon>Plasmodiophorida</taxon>
        <taxon>Plasmodiophoridae</taxon>
        <taxon>Spongospora</taxon>
    </lineage>
</organism>
<feature type="non-terminal residue" evidence="2">
    <location>
        <position position="140"/>
    </location>
</feature>
<dbReference type="SMART" id="SM00248">
    <property type="entry name" value="ANK"/>
    <property type="match status" value="2"/>
</dbReference>
<dbReference type="PROSITE" id="PS50297">
    <property type="entry name" value="ANK_REP_REGION"/>
    <property type="match status" value="1"/>
</dbReference>
<dbReference type="SUPFAM" id="SSF48403">
    <property type="entry name" value="Ankyrin repeat"/>
    <property type="match status" value="1"/>
</dbReference>
<reference evidence="2" key="1">
    <citation type="submission" date="2015-04" db="EMBL/GenBank/DDBJ databases">
        <title>The genome sequence of the plant pathogenic Rhizarian Plasmodiophora brassicae reveals insights in its biotrophic life cycle and the origin of chitin synthesis.</title>
        <authorList>
            <person name="Schwelm A."/>
            <person name="Fogelqvist J."/>
            <person name="Knaust A."/>
            <person name="Julke S."/>
            <person name="Lilja T."/>
            <person name="Dhandapani V."/>
            <person name="Bonilla-Rosso G."/>
            <person name="Karlsson M."/>
            <person name="Shevchenko A."/>
            <person name="Choi S.R."/>
            <person name="Kim H.G."/>
            <person name="Park J.Y."/>
            <person name="Lim Y.P."/>
            <person name="Ludwig-Muller J."/>
            <person name="Dixelius C."/>
        </authorList>
    </citation>
    <scope>NUCLEOTIDE SEQUENCE</scope>
    <source>
        <tissue evidence="2">Potato root galls</tissue>
    </source>
</reference>
<dbReference type="InterPro" id="IPR036770">
    <property type="entry name" value="Ankyrin_rpt-contain_sf"/>
</dbReference>
<name>A0A0H5QYV2_9EUKA</name>
<feature type="repeat" description="ANK" evidence="1">
    <location>
        <begin position="104"/>
        <end position="136"/>
    </location>
</feature>
<dbReference type="AlphaFoldDB" id="A0A0H5QYV2"/>
<sequence>FVIILVVSKVGASTSADSERIDDSLLAIIFSAPEVARNYAAEIDANYINRWFDIDFSLTGHWNEWKSSPVLSTTALNLALIYGQGEVAMTLLNRGANIFVAGANGNTPLHLAALHNQVKVVNKIMDLMGDIKLMNTAGKS</sequence>
<proteinExistence type="predicted"/>
<dbReference type="InterPro" id="IPR002110">
    <property type="entry name" value="Ankyrin_rpt"/>
</dbReference>
<evidence type="ECO:0000256" key="1">
    <source>
        <dbReference type="PROSITE-ProRule" id="PRU00023"/>
    </source>
</evidence>
<feature type="non-terminal residue" evidence="2">
    <location>
        <position position="1"/>
    </location>
</feature>
<dbReference type="Gene3D" id="1.25.40.20">
    <property type="entry name" value="Ankyrin repeat-containing domain"/>
    <property type="match status" value="1"/>
</dbReference>
<accession>A0A0H5QYV2</accession>
<dbReference type="Pfam" id="PF12796">
    <property type="entry name" value="Ank_2"/>
    <property type="match status" value="1"/>
</dbReference>
<evidence type="ECO:0000313" key="2">
    <source>
        <dbReference type="EMBL" id="CRZ06846.1"/>
    </source>
</evidence>
<dbReference type="PROSITE" id="PS50088">
    <property type="entry name" value="ANK_REPEAT"/>
    <property type="match status" value="2"/>
</dbReference>
<keyword evidence="1" id="KW-0040">ANK repeat</keyword>
<protein>
    <submittedName>
        <fullName evidence="2">Uncharacterized protein</fullName>
    </submittedName>
</protein>